<dbReference type="GO" id="GO:0032784">
    <property type="term" value="P:regulation of DNA-templated transcription elongation"/>
    <property type="evidence" value="ECO:0007669"/>
    <property type="project" value="UniProtKB-UniRule"/>
</dbReference>
<dbReference type="SUPFAM" id="SSF54534">
    <property type="entry name" value="FKBP-like"/>
    <property type="match status" value="1"/>
</dbReference>
<evidence type="ECO:0000256" key="6">
    <source>
        <dbReference type="ARBA" id="ARBA00024916"/>
    </source>
</evidence>
<reference evidence="12 13" key="1">
    <citation type="journal article" date="2016" name="Nat. Commun.">
        <title>Thousands of microbial genomes shed light on interconnected biogeochemical processes in an aquifer system.</title>
        <authorList>
            <person name="Anantharaman K."/>
            <person name="Brown C.T."/>
            <person name="Hug L.A."/>
            <person name="Sharon I."/>
            <person name="Castelle C.J."/>
            <person name="Probst A.J."/>
            <person name="Thomas B.C."/>
            <person name="Singh A."/>
            <person name="Wilkins M.J."/>
            <person name="Karaoz U."/>
            <person name="Brodie E.L."/>
            <person name="Williams K.H."/>
            <person name="Hubbard S.S."/>
            <person name="Banfield J.F."/>
        </authorList>
    </citation>
    <scope>NUCLEOTIDE SEQUENCE [LARGE SCALE GENOMIC DNA]</scope>
</reference>
<dbReference type="PANTHER" id="PTHR30437">
    <property type="entry name" value="TRANSCRIPTION ELONGATION FACTOR GREA"/>
    <property type="match status" value="1"/>
</dbReference>
<gene>
    <name evidence="8" type="primary">greA</name>
    <name evidence="12" type="ORF">A2943_03285</name>
</gene>
<accession>A0A1F4XEM8</accession>
<dbReference type="NCBIfam" id="NF001263">
    <property type="entry name" value="PRK00226.1-4"/>
    <property type="match status" value="1"/>
</dbReference>
<evidence type="ECO:0000256" key="7">
    <source>
        <dbReference type="ARBA" id="ARBA00030776"/>
    </source>
</evidence>
<keyword evidence="3 8" id="KW-0805">Transcription regulation</keyword>
<dbReference type="Proteomes" id="UP000176185">
    <property type="component" value="Unassembled WGS sequence"/>
</dbReference>
<evidence type="ECO:0000256" key="1">
    <source>
        <dbReference type="ARBA" id="ARBA00008213"/>
    </source>
</evidence>
<keyword evidence="8" id="KW-0175">Coiled coil</keyword>
<dbReference type="AlphaFoldDB" id="A0A1F4XEM8"/>
<dbReference type="Gene3D" id="1.10.287.180">
    <property type="entry name" value="Transcription elongation factor, GreA/GreB, N-terminal domain"/>
    <property type="match status" value="1"/>
</dbReference>
<dbReference type="InterPro" id="IPR022691">
    <property type="entry name" value="Tscrpt_elong_fac_GreA/B_N"/>
</dbReference>
<dbReference type="GO" id="GO:0003677">
    <property type="term" value="F:DNA binding"/>
    <property type="evidence" value="ECO:0007669"/>
    <property type="project" value="UniProtKB-UniRule"/>
</dbReference>
<dbReference type="Gene3D" id="3.10.50.30">
    <property type="entry name" value="Transcription elongation factor, GreA/GreB, C-terminal domain"/>
    <property type="match status" value="1"/>
</dbReference>
<dbReference type="PANTHER" id="PTHR30437:SF4">
    <property type="entry name" value="TRANSCRIPTION ELONGATION FACTOR GREA"/>
    <property type="match status" value="1"/>
</dbReference>
<dbReference type="InterPro" id="IPR018151">
    <property type="entry name" value="TF_GreA/GreB_CS"/>
</dbReference>
<evidence type="ECO:0000256" key="4">
    <source>
        <dbReference type="ARBA" id="ARBA00023125"/>
    </source>
</evidence>
<evidence type="ECO:0000256" key="3">
    <source>
        <dbReference type="ARBA" id="ARBA00023015"/>
    </source>
</evidence>
<dbReference type="STRING" id="1797243.A2943_03285"/>
<protein>
    <recommendedName>
        <fullName evidence="2 8">Transcription elongation factor GreA</fullName>
    </recommendedName>
    <alternativeName>
        <fullName evidence="7 8">Transcript cleavage factor GreA</fullName>
    </alternativeName>
</protein>
<name>A0A1F4XEM8_9BACT</name>
<dbReference type="HAMAP" id="MF_00105">
    <property type="entry name" value="GreA_GreB"/>
    <property type="match status" value="1"/>
</dbReference>
<dbReference type="InterPro" id="IPR006359">
    <property type="entry name" value="Tscrpt_elong_fac_GreA"/>
</dbReference>
<evidence type="ECO:0000256" key="2">
    <source>
        <dbReference type="ARBA" id="ARBA00013729"/>
    </source>
</evidence>
<comment type="caution">
    <text evidence="12">The sequence shown here is derived from an EMBL/GenBank/DDBJ whole genome shotgun (WGS) entry which is preliminary data.</text>
</comment>
<evidence type="ECO:0000259" key="11">
    <source>
        <dbReference type="Pfam" id="PF03449"/>
    </source>
</evidence>
<dbReference type="FunFam" id="1.10.287.180:FF:000001">
    <property type="entry name" value="Transcription elongation factor GreA"/>
    <property type="match status" value="1"/>
</dbReference>
<evidence type="ECO:0000313" key="12">
    <source>
        <dbReference type="EMBL" id="OGC80100.1"/>
    </source>
</evidence>
<dbReference type="InterPro" id="IPR001437">
    <property type="entry name" value="Tscrpt_elong_fac_GreA/B_C"/>
</dbReference>
<proteinExistence type="inferred from homology"/>
<feature type="domain" description="Transcription elongation factor GreA/GreB N-terminal" evidence="11">
    <location>
        <begin position="5"/>
        <end position="74"/>
    </location>
</feature>
<feature type="coiled-coil region" evidence="8">
    <location>
        <begin position="11"/>
        <end position="68"/>
    </location>
</feature>
<dbReference type="PIRSF" id="PIRSF006092">
    <property type="entry name" value="GreA_GreB"/>
    <property type="match status" value="1"/>
</dbReference>
<organism evidence="12 13">
    <name type="scientific">Candidatus Adlerbacteria bacterium RIFCSPLOWO2_01_FULL_51_16</name>
    <dbReference type="NCBI Taxonomy" id="1797243"/>
    <lineage>
        <taxon>Bacteria</taxon>
        <taxon>Candidatus Adleribacteriota</taxon>
    </lineage>
</organism>
<keyword evidence="5 8" id="KW-0804">Transcription</keyword>
<evidence type="ECO:0000259" key="10">
    <source>
        <dbReference type="Pfam" id="PF01272"/>
    </source>
</evidence>
<comment type="function">
    <text evidence="6 8 9">Necessary for efficient RNA polymerase transcription elongation past template-encoded arresting sites. The arresting sites in DNA have the property of trapping a certain fraction of elongating RNA polymerases that pass through, resulting in locked ternary complexes. Cleavage of the nascent transcript by cleavage factors such as GreA or GreB allows the resumption of elongation from the new 3'terminus. GreA releases sequences of 2 to 3 nucleotides.</text>
</comment>
<evidence type="ECO:0000256" key="5">
    <source>
        <dbReference type="ARBA" id="ARBA00023163"/>
    </source>
</evidence>
<dbReference type="InterPro" id="IPR036805">
    <property type="entry name" value="Tscrpt_elong_fac_GreA/B_N_sf"/>
</dbReference>
<keyword evidence="4 8" id="KW-0238">DNA-binding</keyword>
<dbReference type="InterPro" id="IPR028624">
    <property type="entry name" value="Tscrpt_elong_fac_GreA/B"/>
</dbReference>
<dbReference type="PROSITE" id="PS00829">
    <property type="entry name" value="GREAB_1"/>
    <property type="match status" value="1"/>
</dbReference>
<dbReference type="InterPro" id="IPR023459">
    <property type="entry name" value="Tscrpt_elong_fac_GreA/B_fam"/>
</dbReference>
<dbReference type="Pfam" id="PF01272">
    <property type="entry name" value="GreA_GreB"/>
    <property type="match status" value="1"/>
</dbReference>
<dbReference type="SUPFAM" id="SSF46557">
    <property type="entry name" value="GreA transcript cleavage protein, N-terminal domain"/>
    <property type="match status" value="1"/>
</dbReference>
<dbReference type="GO" id="GO:0070063">
    <property type="term" value="F:RNA polymerase binding"/>
    <property type="evidence" value="ECO:0007669"/>
    <property type="project" value="InterPro"/>
</dbReference>
<evidence type="ECO:0000256" key="8">
    <source>
        <dbReference type="HAMAP-Rule" id="MF_00105"/>
    </source>
</evidence>
<feature type="domain" description="Transcription elongation factor GreA/GreB C-terminal" evidence="10">
    <location>
        <begin position="80"/>
        <end position="160"/>
    </location>
</feature>
<dbReference type="NCBIfam" id="TIGR01462">
    <property type="entry name" value="greA"/>
    <property type="match status" value="1"/>
</dbReference>
<dbReference type="EMBL" id="MEWX01000029">
    <property type="protein sequence ID" value="OGC80100.1"/>
    <property type="molecule type" value="Genomic_DNA"/>
</dbReference>
<evidence type="ECO:0000256" key="9">
    <source>
        <dbReference type="RuleBase" id="RU000556"/>
    </source>
</evidence>
<dbReference type="Pfam" id="PF03449">
    <property type="entry name" value="GreA_GreB_N"/>
    <property type="match status" value="1"/>
</dbReference>
<sequence>MAEELISQEKFEELTKELEELRTTRRREVAEQLEYARSLGDLSENAEYQEARELQAAVEERIGKLEQILKNAKIVRGSKSDIIGMGSTVSVQRIASKGAPVAGEEKYTYTIVGAEEADIISGKVSYHSPLGSALMGKKKADEFSFHTPKGTQRYKILKIE</sequence>
<dbReference type="InterPro" id="IPR036953">
    <property type="entry name" value="GreA/GreB_C_sf"/>
</dbReference>
<comment type="similarity">
    <text evidence="1 8 9">Belongs to the GreA/GreB family.</text>
</comment>
<evidence type="ECO:0000313" key="13">
    <source>
        <dbReference type="Proteomes" id="UP000176185"/>
    </source>
</evidence>
<dbReference type="GO" id="GO:0006354">
    <property type="term" value="P:DNA-templated transcription elongation"/>
    <property type="evidence" value="ECO:0007669"/>
    <property type="project" value="TreeGrafter"/>
</dbReference>